<protein>
    <recommendedName>
        <fullName evidence="8">Probable cytosol aminopeptidase</fullName>
        <ecNumber evidence="8">3.4.11.1</ecNumber>
    </recommendedName>
    <alternativeName>
        <fullName evidence="8">Leucine aminopeptidase</fullName>
        <shortName evidence="8">LAP</shortName>
        <ecNumber evidence="8">3.4.11.10</ecNumber>
    </alternativeName>
    <alternativeName>
        <fullName evidence="8">Leucyl aminopeptidase</fullName>
    </alternativeName>
</protein>
<dbReference type="GO" id="GO:0030145">
    <property type="term" value="F:manganese ion binding"/>
    <property type="evidence" value="ECO:0007669"/>
    <property type="project" value="UniProtKB-UniRule"/>
</dbReference>
<dbReference type="CDD" id="cd00433">
    <property type="entry name" value="Peptidase_M17"/>
    <property type="match status" value="1"/>
</dbReference>
<dbReference type="NCBIfam" id="NF002083">
    <property type="entry name" value="PRK00913.3-5"/>
    <property type="match status" value="1"/>
</dbReference>
<evidence type="ECO:0000313" key="10">
    <source>
        <dbReference type="EMBL" id="RDD62411.1"/>
    </source>
</evidence>
<evidence type="ECO:0000256" key="6">
    <source>
        <dbReference type="ARBA" id="ARBA00022801"/>
    </source>
</evidence>
<dbReference type="Pfam" id="PF00883">
    <property type="entry name" value="Peptidase_M17"/>
    <property type="match status" value="1"/>
</dbReference>
<evidence type="ECO:0000313" key="11">
    <source>
        <dbReference type="Proteomes" id="UP000253941"/>
    </source>
</evidence>
<dbReference type="Gene3D" id="3.40.630.10">
    <property type="entry name" value="Zn peptidases"/>
    <property type="match status" value="1"/>
</dbReference>
<evidence type="ECO:0000256" key="8">
    <source>
        <dbReference type="HAMAP-Rule" id="MF_00181"/>
    </source>
</evidence>
<evidence type="ECO:0000259" key="9">
    <source>
        <dbReference type="PROSITE" id="PS00631"/>
    </source>
</evidence>
<dbReference type="SUPFAM" id="SSF53187">
    <property type="entry name" value="Zn-dependent exopeptidases"/>
    <property type="match status" value="1"/>
</dbReference>
<keyword evidence="11" id="KW-1185">Reference proteome</keyword>
<feature type="binding site" evidence="8">
    <location>
        <position position="345"/>
    </location>
    <ligand>
        <name>Mn(2+)</name>
        <dbReference type="ChEBI" id="CHEBI:29035"/>
        <label>1</label>
    </ligand>
</feature>
<dbReference type="EMBL" id="QPMH01000005">
    <property type="protein sequence ID" value="RDD62411.1"/>
    <property type="molecule type" value="Genomic_DNA"/>
</dbReference>
<dbReference type="InterPro" id="IPR043472">
    <property type="entry name" value="Macro_dom-like"/>
</dbReference>
<keyword evidence="8" id="KW-0479">Metal-binding</keyword>
<dbReference type="InterPro" id="IPR023042">
    <property type="entry name" value="Peptidase_M17_leu_NH2_pept"/>
</dbReference>
<comment type="subcellular location">
    <subcellularLocation>
        <location evidence="8">Cytoplasm</location>
    </subcellularLocation>
</comment>
<name>A0A369TAQ7_9PROT</name>
<keyword evidence="4 8" id="KW-0031">Aminopeptidase</keyword>
<dbReference type="PANTHER" id="PTHR11963">
    <property type="entry name" value="LEUCINE AMINOPEPTIDASE-RELATED"/>
    <property type="match status" value="1"/>
</dbReference>
<gene>
    <name evidence="8" type="primary">pepA</name>
    <name evidence="10" type="ORF">DRB17_07095</name>
</gene>
<dbReference type="Pfam" id="PF02789">
    <property type="entry name" value="Peptidase_M17_N"/>
    <property type="match status" value="1"/>
</dbReference>
<comment type="cofactor">
    <cofactor evidence="8">
        <name>Mn(2+)</name>
        <dbReference type="ChEBI" id="CHEBI:29035"/>
    </cofactor>
    <text evidence="8">Binds 2 manganese ions per subunit.</text>
</comment>
<dbReference type="AlphaFoldDB" id="A0A369TAQ7"/>
<dbReference type="GO" id="GO:0005737">
    <property type="term" value="C:cytoplasm"/>
    <property type="evidence" value="ECO:0007669"/>
    <property type="project" value="UniProtKB-SubCell"/>
</dbReference>
<reference evidence="10 11" key="1">
    <citation type="submission" date="2018-07" db="EMBL/GenBank/DDBJ databases">
        <title>Venubactetium sediminum gen. nov., sp. nov., isolated from a marine solar saltern.</title>
        <authorList>
            <person name="Wang S."/>
        </authorList>
    </citation>
    <scope>NUCLEOTIDE SEQUENCE [LARGE SCALE GENOMIC DNA]</scope>
    <source>
        <strain evidence="10 11">WD2A32</strain>
    </source>
</reference>
<comment type="catalytic activity">
    <reaction evidence="1 8">
        <text>Release of an N-terminal amino acid, Xaa-|-Yaa-, in which Xaa is preferably Leu, but may be other amino acids including Pro although not Arg or Lys, and Yaa may be Pro. Amino acid amides and methyl esters are also readily hydrolyzed, but rates on arylamides are exceedingly low.</text>
        <dbReference type="EC" id="3.4.11.1"/>
    </reaction>
</comment>
<feature type="active site" evidence="8">
    <location>
        <position position="275"/>
    </location>
</feature>
<feature type="binding site" evidence="8">
    <location>
        <position position="347"/>
    </location>
    <ligand>
        <name>Mn(2+)</name>
        <dbReference type="ChEBI" id="CHEBI:29035"/>
        <label>2</label>
    </ligand>
</feature>
<keyword evidence="5 8" id="KW-0645">Protease</keyword>
<sequence>MKISYAARSLPKSGAIAVAVLQDRTLTPAAEELDKATGGAVRRALNAGGRFEGRKKQILEILAPAQVDNSRLILFGLGKSDELSELDVEAAGGEVLARLNALGETQATVVLDTLPGSPVDAVEMAARMGFGARLRAYRFDKYKTREKAEDKPTLEKLSIAVDDESKAKKRFDTLDKVADGVFLTRDLVSEPANVLYPESLAEECAKLEKLGVEVEVLDGKQMKKLGMGALLAVAQGSTREPRLVAMRWNGGKGKKTPLAIVGKGVCFDSGGISIKPAAGMEDMKWDMGGAGVTIGLMKALAGRKAKVNAVGVVGLVENMPSGAAYRPGDILTSMSGQTIEVLNTDAEGRLVLADALWYAQKTYEPETVIDLATLTGAIIVSLGSITAGVFSNDDELAESLTTAGKSVAEPLWRMPLGEDYDRDINTDAADMKNTGEGRSASSIVAAQFLQRFIQKDVKWAHLDIAGVTWSKKDKPTVPKGGTAFGVRLLDRLIADRYEG</sequence>
<dbReference type="NCBIfam" id="NF002077">
    <property type="entry name" value="PRK00913.2-4"/>
    <property type="match status" value="1"/>
</dbReference>
<organism evidence="10 11">
    <name type="scientific">Ferruginivarius sediminum</name>
    <dbReference type="NCBI Taxonomy" id="2661937"/>
    <lineage>
        <taxon>Bacteria</taxon>
        <taxon>Pseudomonadati</taxon>
        <taxon>Pseudomonadota</taxon>
        <taxon>Alphaproteobacteria</taxon>
        <taxon>Rhodospirillales</taxon>
        <taxon>Rhodospirillaceae</taxon>
        <taxon>Ferruginivarius</taxon>
    </lineage>
</organism>
<dbReference type="Gene3D" id="3.40.220.10">
    <property type="entry name" value="Leucine Aminopeptidase, subunit E, domain 1"/>
    <property type="match status" value="1"/>
</dbReference>
<keyword evidence="8" id="KW-0963">Cytoplasm</keyword>
<dbReference type="Proteomes" id="UP000253941">
    <property type="component" value="Unassembled WGS sequence"/>
</dbReference>
<dbReference type="HAMAP" id="MF_00181">
    <property type="entry name" value="Cytosol_peptidase_M17"/>
    <property type="match status" value="1"/>
</dbReference>
<dbReference type="NCBIfam" id="NF002073">
    <property type="entry name" value="PRK00913.1-2"/>
    <property type="match status" value="1"/>
</dbReference>
<dbReference type="InterPro" id="IPR000819">
    <property type="entry name" value="Peptidase_M17_C"/>
</dbReference>
<dbReference type="InterPro" id="IPR008283">
    <property type="entry name" value="Peptidase_M17_N"/>
</dbReference>
<dbReference type="PANTHER" id="PTHR11963:SF23">
    <property type="entry name" value="CYTOSOL AMINOPEPTIDASE"/>
    <property type="match status" value="1"/>
</dbReference>
<keyword evidence="7 8" id="KW-0464">Manganese</keyword>
<feature type="domain" description="Cytosol aminopeptidase" evidence="9">
    <location>
        <begin position="343"/>
        <end position="350"/>
    </location>
</feature>
<dbReference type="NCBIfam" id="NF002075">
    <property type="entry name" value="PRK00913.2-2"/>
    <property type="match status" value="1"/>
</dbReference>
<comment type="function">
    <text evidence="8">Presumably involved in the processing and regular turnover of intracellular proteins. Catalyzes the removal of unsubstituted N-terminal amino acids from various peptides.</text>
</comment>
<evidence type="ECO:0000256" key="5">
    <source>
        <dbReference type="ARBA" id="ARBA00022670"/>
    </source>
</evidence>
<dbReference type="GO" id="GO:0070006">
    <property type="term" value="F:metalloaminopeptidase activity"/>
    <property type="evidence" value="ECO:0007669"/>
    <property type="project" value="InterPro"/>
</dbReference>
<evidence type="ECO:0000256" key="4">
    <source>
        <dbReference type="ARBA" id="ARBA00022438"/>
    </source>
</evidence>
<dbReference type="PRINTS" id="PR00481">
    <property type="entry name" value="LAMNOPPTDASE"/>
</dbReference>
<evidence type="ECO:0000256" key="1">
    <source>
        <dbReference type="ARBA" id="ARBA00000135"/>
    </source>
</evidence>
<accession>A0A369TAQ7</accession>
<dbReference type="PROSITE" id="PS00631">
    <property type="entry name" value="CYTOSOL_AP"/>
    <property type="match status" value="1"/>
</dbReference>
<dbReference type="InterPro" id="IPR011356">
    <property type="entry name" value="Leucine_aapep/pepB"/>
</dbReference>
<evidence type="ECO:0000256" key="7">
    <source>
        <dbReference type="ARBA" id="ARBA00023211"/>
    </source>
</evidence>
<feature type="binding site" evidence="8">
    <location>
        <position position="286"/>
    </location>
    <ligand>
        <name>Mn(2+)</name>
        <dbReference type="ChEBI" id="CHEBI:29035"/>
        <label>2</label>
    </ligand>
</feature>
<comment type="similarity">
    <text evidence="3 8">Belongs to the peptidase M17 family.</text>
</comment>
<dbReference type="EC" id="3.4.11.10" evidence="8"/>
<feature type="binding site" evidence="8">
    <location>
        <position position="268"/>
    </location>
    <ligand>
        <name>Mn(2+)</name>
        <dbReference type="ChEBI" id="CHEBI:29035"/>
        <label>2</label>
    </ligand>
</feature>
<feature type="binding site" evidence="8">
    <location>
        <position position="263"/>
    </location>
    <ligand>
        <name>Mn(2+)</name>
        <dbReference type="ChEBI" id="CHEBI:29035"/>
        <label>2</label>
    </ligand>
</feature>
<dbReference type="SUPFAM" id="SSF52949">
    <property type="entry name" value="Macro domain-like"/>
    <property type="match status" value="1"/>
</dbReference>
<dbReference type="RefSeq" id="WP_114581509.1">
    <property type="nucleotide sequence ID" value="NZ_QPMH01000005.1"/>
</dbReference>
<feature type="active site" evidence="8">
    <location>
        <position position="349"/>
    </location>
</feature>
<keyword evidence="6 8" id="KW-0378">Hydrolase</keyword>
<proteinExistence type="inferred from homology"/>
<evidence type="ECO:0000256" key="2">
    <source>
        <dbReference type="ARBA" id="ARBA00000967"/>
    </source>
</evidence>
<feature type="binding site" evidence="8">
    <location>
        <position position="268"/>
    </location>
    <ligand>
        <name>Mn(2+)</name>
        <dbReference type="ChEBI" id="CHEBI:29035"/>
        <label>1</label>
    </ligand>
</feature>
<comment type="caution">
    <text evidence="10">The sequence shown here is derived from an EMBL/GenBank/DDBJ whole genome shotgun (WGS) entry which is preliminary data.</text>
</comment>
<dbReference type="NCBIfam" id="NF002074">
    <property type="entry name" value="PRK00913.1-4"/>
    <property type="match status" value="1"/>
</dbReference>
<dbReference type="GO" id="GO:0006508">
    <property type="term" value="P:proteolysis"/>
    <property type="evidence" value="ECO:0007669"/>
    <property type="project" value="UniProtKB-KW"/>
</dbReference>
<feature type="binding site" evidence="8">
    <location>
        <position position="347"/>
    </location>
    <ligand>
        <name>Mn(2+)</name>
        <dbReference type="ChEBI" id="CHEBI:29035"/>
        <label>1</label>
    </ligand>
</feature>
<dbReference type="EC" id="3.4.11.1" evidence="8"/>
<comment type="catalytic activity">
    <reaction evidence="2 8">
        <text>Release of an N-terminal amino acid, preferentially leucine, but not glutamic or aspartic acids.</text>
        <dbReference type="EC" id="3.4.11.10"/>
    </reaction>
</comment>
<evidence type="ECO:0000256" key="3">
    <source>
        <dbReference type="ARBA" id="ARBA00009528"/>
    </source>
</evidence>